<dbReference type="SMART" id="SM00355">
    <property type="entry name" value="ZnF_C2H2"/>
    <property type="match status" value="2"/>
</dbReference>
<dbReference type="AlphaFoldDB" id="A0AAP0IYF2"/>
<evidence type="ECO:0000256" key="3">
    <source>
        <dbReference type="ARBA" id="ARBA00022737"/>
    </source>
</evidence>
<dbReference type="PROSITE" id="PS50157">
    <property type="entry name" value="ZINC_FINGER_C2H2_2"/>
    <property type="match status" value="2"/>
</dbReference>
<feature type="compositionally biased region" description="Low complexity" evidence="10">
    <location>
        <begin position="56"/>
        <end position="67"/>
    </location>
</feature>
<dbReference type="InterPro" id="IPR036236">
    <property type="entry name" value="Znf_C2H2_sf"/>
</dbReference>
<evidence type="ECO:0000256" key="9">
    <source>
        <dbReference type="PROSITE-ProRule" id="PRU00042"/>
    </source>
</evidence>
<keyword evidence="8" id="KW-0539">Nucleus</keyword>
<keyword evidence="2" id="KW-0479">Metal-binding</keyword>
<dbReference type="EMBL" id="JBBNAE010000005">
    <property type="protein sequence ID" value="KAK9124116.1"/>
    <property type="molecule type" value="Genomic_DNA"/>
</dbReference>
<feature type="domain" description="C2H2-type" evidence="11">
    <location>
        <begin position="228"/>
        <end position="255"/>
    </location>
</feature>
<feature type="region of interest" description="Disordered" evidence="10">
    <location>
        <begin position="185"/>
        <end position="207"/>
    </location>
</feature>
<feature type="compositionally biased region" description="Polar residues" evidence="10">
    <location>
        <begin position="267"/>
        <end position="279"/>
    </location>
</feature>
<feature type="domain" description="C2H2-type" evidence="11">
    <location>
        <begin position="136"/>
        <end position="163"/>
    </location>
</feature>
<feature type="compositionally biased region" description="Low complexity" evidence="10">
    <location>
        <begin position="253"/>
        <end position="265"/>
    </location>
</feature>
<dbReference type="GO" id="GO:0005634">
    <property type="term" value="C:nucleus"/>
    <property type="evidence" value="ECO:0007669"/>
    <property type="project" value="UniProtKB-SubCell"/>
</dbReference>
<evidence type="ECO:0000313" key="13">
    <source>
        <dbReference type="Proteomes" id="UP001417504"/>
    </source>
</evidence>
<dbReference type="Proteomes" id="UP001417504">
    <property type="component" value="Unassembled WGS sequence"/>
</dbReference>
<keyword evidence="4 9" id="KW-0863">Zinc-finger</keyword>
<keyword evidence="3" id="KW-0677">Repeat</keyword>
<comment type="caution">
    <text evidence="12">The sequence shown here is derived from an EMBL/GenBank/DDBJ whole genome shotgun (WGS) entry which is preliminary data.</text>
</comment>
<keyword evidence="6" id="KW-0805">Transcription regulation</keyword>
<feature type="region of interest" description="Disordered" evidence="10">
    <location>
        <begin position="241"/>
        <end position="281"/>
    </location>
</feature>
<accession>A0AAP0IYF2</accession>
<dbReference type="PANTHER" id="PTHR26374">
    <property type="entry name" value="ZINC FINGER PROTEIN ZAT5"/>
    <property type="match status" value="1"/>
</dbReference>
<feature type="region of interest" description="Disordered" evidence="10">
    <location>
        <begin position="1"/>
        <end position="78"/>
    </location>
</feature>
<keyword evidence="5" id="KW-0862">Zinc</keyword>
<keyword evidence="13" id="KW-1185">Reference proteome</keyword>
<protein>
    <recommendedName>
        <fullName evidence="11">C2H2-type domain-containing protein</fullName>
    </recommendedName>
</protein>
<organism evidence="12 13">
    <name type="scientific">Stephania japonica</name>
    <dbReference type="NCBI Taxonomy" id="461633"/>
    <lineage>
        <taxon>Eukaryota</taxon>
        <taxon>Viridiplantae</taxon>
        <taxon>Streptophyta</taxon>
        <taxon>Embryophyta</taxon>
        <taxon>Tracheophyta</taxon>
        <taxon>Spermatophyta</taxon>
        <taxon>Magnoliopsida</taxon>
        <taxon>Ranunculales</taxon>
        <taxon>Menispermaceae</taxon>
        <taxon>Menispermoideae</taxon>
        <taxon>Cissampelideae</taxon>
        <taxon>Stephania</taxon>
    </lineage>
</organism>
<dbReference type="Pfam" id="PF13912">
    <property type="entry name" value="zf-C2H2_6"/>
    <property type="match status" value="2"/>
</dbReference>
<dbReference type="PROSITE" id="PS00028">
    <property type="entry name" value="ZINC_FINGER_C2H2_1"/>
    <property type="match status" value="2"/>
</dbReference>
<evidence type="ECO:0000256" key="10">
    <source>
        <dbReference type="SAM" id="MobiDB-lite"/>
    </source>
</evidence>
<feature type="compositionally biased region" description="Low complexity" evidence="10">
    <location>
        <begin position="31"/>
        <end position="46"/>
    </location>
</feature>
<name>A0AAP0IYF2_9MAGN</name>
<evidence type="ECO:0000256" key="7">
    <source>
        <dbReference type="ARBA" id="ARBA00023163"/>
    </source>
</evidence>
<evidence type="ECO:0000256" key="8">
    <source>
        <dbReference type="ARBA" id="ARBA00023242"/>
    </source>
</evidence>
<proteinExistence type="predicted"/>
<evidence type="ECO:0000256" key="6">
    <source>
        <dbReference type="ARBA" id="ARBA00023015"/>
    </source>
</evidence>
<dbReference type="SUPFAM" id="SSF57667">
    <property type="entry name" value="beta-beta-alpha zinc fingers"/>
    <property type="match status" value="2"/>
</dbReference>
<keyword evidence="7" id="KW-0804">Transcription</keyword>
<dbReference type="InterPro" id="IPR013087">
    <property type="entry name" value="Znf_C2H2_type"/>
</dbReference>
<evidence type="ECO:0000256" key="2">
    <source>
        <dbReference type="ARBA" id="ARBA00022723"/>
    </source>
</evidence>
<dbReference type="Gene3D" id="3.30.160.60">
    <property type="entry name" value="Classic Zinc Finger"/>
    <property type="match status" value="1"/>
</dbReference>
<evidence type="ECO:0000313" key="12">
    <source>
        <dbReference type="EMBL" id="KAK9124116.1"/>
    </source>
</evidence>
<comment type="subcellular location">
    <subcellularLocation>
        <location evidence="1">Nucleus</location>
    </subcellularLocation>
</comment>
<reference evidence="12 13" key="1">
    <citation type="submission" date="2024-01" db="EMBL/GenBank/DDBJ databases">
        <title>Genome assemblies of Stephania.</title>
        <authorList>
            <person name="Yang L."/>
        </authorList>
    </citation>
    <scope>NUCLEOTIDE SEQUENCE [LARGE SCALE GENOMIC DNA]</scope>
    <source>
        <strain evidence="12">QJT</strain>
        <tissue evidence="12">Leaf</tissue>
    </source>
</reference>
<evidence type="ECO:0000256" key="1">
    <source>
        <dbReference type="ARBA" id="ARBA00004123"/>
    </source>
</evidence>
<dbReference type="PANTHER" id="PTHR26374:SF456">
    <property type="entry name" value="ZINC FINGER PROTEIN ZAT5-LIKE"/>
    <property type="match status" value="1"/>
</dbReference>
<evidence type="ECO:0000256" key="5">
    <source>
        <dbReference type="ARBA" id="ARBA00022833"/>
    </source>
</evidence>
<sequence length="325" mass="35352">MAMEVVEETMGSCNENVNIVAKGKRTKRQRPSSPLPGALASSSSSVRGGGHEGRLSSSANSTPTTSTEFVREMSTEEEEEEDMANCLILLAQGRDSNNLSTSRKRIEDVNYGEINVVAASTSISAKANFNIGLYAYQCKTCNRCFSSFQALGGHRASHKKPKTCITSNLVFHDHQLQQDESHFVCNTNSSPSPPPSDHPQQQQHHQLHDQIMIGQKGASINNKSSKVHECSICGSEFSSGQALGGHMRRHRSSMSSTTNNTSVTSDPPHQTPNNSNNKPRNVLALDLNLPAPEEDRESKLISSFVVAANQRPLVFSASALVDCHY</sequence>
<dbReference type="GO" id="GO:0008270">
    <property type="term" value="F:zinc ion binding"/>
    <property type="evidence" value="ECO:0007669"/>
    <property type="project" value="UniProtKB-KW"/>
</dbReference>
<evidence type="ECO:0000256" key="4">
    <source>
        <dbReference type="ARBA" id="ARBA00022771"/>
    </source>
</evidence>
<evidence type="ECO:0000259" key="11">
    <source>
        <dbReference type="PROSITE" id="PS50157"/>
    </source>
</evidence>
<gene>
    <name evidence="12" type="ORF">Sjap_013718</name>
</gene>